<dbReference type="AlphaFoldDB" id="A0A8S4SEX9"/>
<keyword evidence="5" id="KW-1185">Reference proteome</keyword>
<dbReference type="Pfam" id="PF01465">
    <property type="entry name" value="GRIP"/>
    <property type="match status" value="1"/>
</dbReference>
<organism evidence="4 5">
    <name type="scientific">Pararge aegeria aegeria</name>
    <dbReference type="NCBI Taxonomy" id="348720"/>
    <lineage>
        <taxon>Eukaryota</taxon>
        <taxon>Metazoa</taxon>
        <taxon>Ecdysozoa</taxon>
        <taxon>Arthropoda</taxon>
        <taxon>Hexapoda</taxon>
        <taxon>Insecta</taxon>
        <taxon>Pterygota</taxon>
        <taxon>Neoptera</taxon>
        <taxon>Endopterygota</taxon>
        <taxon>Lepidoptera</taxon>
        <taxon>Glossata</taxon>
        <taxon>Ditrysia</taxon>
        <taxon>Papilionoidea</taxon>
        <taxon>Nymphalidae</taxon>
        <taxon>Satyrinae</taxon>
        <taxon>Satyrini</taxon>
        <taxon>Parargina</taxon>
        <taxon>Pararge</taxon>
    </lineage>
</organism>
<feature type="domain" description="C2H2-type" evidence="2">
    <location>
        <begin position="46"/>
        <end position="73"/>
    </location>
</feature>
<proteinExistence type="predicted"/>
<feature type="domain" description="GRIP" evidence="3">
    <location>
        <begin position="120"/>
        <end position="168"/>
    </location>
</feature>
<dbReference type="Gene3D" id="3.30.160.60">
    <property type="entry name" value="Classic Zinc Finger"/>
    <property type="match status" value="1"/>
</dbReference>
<keyword evidence="1" id="KW-0862">Zinc</keyword>
<dbReference type="InterPro" id="IPR000237">
    <property type="entry name" value="GRIP_dom"/>
</dbReference>
<dbReference type="PROSITE" id="PS00028">
    <property type="entry name" value="ZINC_FINGER_C2H2_1"/>
    <property type="match status" value="1"/>
</dbReference>
<dbReference type="GO" id="GO:0008270">
    <property type="term" value="F:zinc ion binding"/>
    <property type="evidence" value="ECO:0007669"/>
    <property type="project" value="UniProtKB-KW"/>
</dbReference>
<comment type="caution">
    <text evidence="4">The sequence shown here is derived from an EMBL/GenBank/DDBJ whole genome shotgun (WGS) entry which is preliminary data.</text>
</comment>
<dbReference type="EMBL" id="CAKXAJ010026200">
    <property type="protein sequence ID" value="CAH2261595.1"/>
    <property type="molecule type" value="Genomic_DNA"/>
</dbReference>
<keyword evidence="1" id="KW-0863">Zinc-finger</keyword>
<dbReference type="OrthoDB" id="9439903at2759"/>
<dbReference type="InterPro" id="IPR013087">
    <property type="entry name" value="Znf_C2H2_type"/>
</dbReference>
<name>A0A8S4SEX9_9NEOP</name>
<protein>
    <submittedName>
        <fullName evidence="4">Jg13655 protein</fullName>
    </submittedName>
</protein>
<evidence type="ECO:0000259" key="2">
    <source>
        <dbReference type="PROSITE" id="PS50157"/>
    </source>
</evidence>
<dbReference type="PROSITE" id="PS50913">
    <property type="entry name" value="GRIP"/>
    <property type="match status" value="1"/>
</dbReference>
<dbReference type="SUPFAM" id="SSF57667">
    <property type="entry name" value="beta-beta-alpha zinc fingers"/>
    <property type="match status" value="1"/>
</dbReference>
<dbReference type="SMART" id="SM00355">
    <property type="entry name" value="ZnF_C2H2"/>
    <property type="match status" value="2"/>
</dbReference>
<evidence type="ECO:0000256" key="1">
    <source>
        <dbReference type="PROSITE-ProRule" id="PRU00042"/>
    </source>
</evidence>
<evidence type="ECO:0000259" key="3">
    <source>
        <dbReference type="PROSITE" id="PS50913"/>
    </source>
</evidence>
<accession>A0A8S4SEX9</accession>
<evidence type="ECO:0000313" key="5">
    <source>
        <dbReference type="Proteomes" id="UP000838756"/>
    </source>
</evidence>
<evidence type="ECO:0000313" key="4">
    <source>
        <dbReference type="EMBL" id="CAH2261595.1"/>
    </source>
</evidence>
<dbReference type="Proteomes" id="UP000838756">
    <property type="component" value="Unassembled WGS sequence"/>
</dbReference>
<reference evidence="4" key="1">
    <citation type="submission" date="2022-03" db="EMBL/GenBank/DDBJ databases">
        <authorList>
            <person name="Lindestad O."/>
        </authorList>
    </citation>
    <scope>NUCLEOTIDE SEQUENCE</scope>
</reference>
<keyword evidence="1" id="KW-0479">Metal-binding</keyword>
<gene>
    <name evidence="4" type="primary">jg13655</name>
    <name evidence="4" type="ORF">PAEG_LOCUS23962</name>
</gene>
<dbReference type="InterPro" id="IPR036236">
    <property type="entry name" value="Znf_C2H2_sf"/>
</dbReference>
<dbReference type="PROSITE" id="PS50157">
    <property type="entry name" value="ZINC_FINGER_C2H2_2"/>
    <property type="match status" value="1"/>
</dbReference>
<sequence length="171" mass="19909">MNNFYCSFVSIHYIICECGDTFPTEEGLQLHLESEHKTPSIERNEYQCSTCDKIFPTEKLCLIHLQVHSRNVRAKREPKNPSPNKKRYFTCKNIVCEVCGKRYAAMYRRIVETQKGSKTNVDPEVTLQFLKSAIYYFLTDPENHQGHLNAIENILGFTDAEKKNIRKARTI</sequence>